<reference evidence="2" key="1">
    <citation type="submission" date="2015-07" db="EMBL/GenBank/DDBJ databases">
        <title>Draft genome sequence of the purine-degrading Gottschalkia purinilyticum DSM 1384 (formerly Clostridium purinilyticum).</title>
        <authorList>
            <person name="Poehlein A."/>
            <person name="Schiel-Bengelsdorf B."/>
            <person name="Bengelsdorf F.R."/>
            <person name="Daniel R."/>
            <person name="Duerre P."/>
        </authorList>
    </citation>
    <scope>NUCLEOTIDE SEQUENCE [LARGE SCALE GENOMIC DNA]</scope>
    <source>
        <strain evidence="2">DSM 1384</strain>
    </source>
</reference>
<dbReference type="RefSeq" id="WP_050355409.1">
    <property type="nucleotide sequence ID" value="NZ_LGSS01000008.1"/>
</dbReference>
<proteinExistence type="predicted"/>
<sequence>MNEELISKKELLKSTGISYGQLYRWKRKKLIPEEWFIKKSSYTGQETYFPKESILQRIETIMNLKDDISLDELAEMLSNKGLKRKIMREELLERGIVSEKILESYETMFRHQESYDFDRVVIISLFNDILNSNKISISETKGMINLINNTFDNITNDTRIIFIKSLGIGGWILTKDSEIIIDNSFEKVFDINISQFISNLKLKFD</sequence>
<dbReference type="PATRIC" id="fig|1503.3.peg.3213"/>
<accession>A0A0L0W9V2</accession>
<name>A0A0L0W9V2_GOTPU</name>
<dbReference type="EMBL" id="LGSS01000008">
    <property type="protein sequence ID" value="KNF08309.1"/>
    <property type="molecule type" value="Genomic_DNA"/>
</dbReference>
<evidence type="ECO:0000313" key="1">
    <source>
        <dbReference type="EMBL" id="KNF08309.1"/>
    </source>
</evidence>
<dbReference type="OrthoDB" id="1648298at2"/>
<dbReference type="Pfam" id="PF13171">
    <property type="entry name" value="DUF4004"/>
    <property type="match status" value="1"/>
</dbReference>
<evidence type="ECO:0000313" key="2">
    <source>
        <dbReference type="Proteomes" id="UP000037267"/>
    </source>
</evidence>
<evidence type="ECO:0008006" key="3">
    <source>
        <dbReference type="Google" id="ProtNLM"/>
    </source>
</evidence>
<comment type="caution">
    <text evidence="1">The sequence shown here is derived from an EMBL/GenBank/DDBJ whole genome shotgun (WGS) entry which is preliminary data.</text>
</comment>
<gene>
    <name evidence="1" type="ORF">CLPU_8c00740</name>
</gene>
<dbReference type="AlphaFoldDB" id="A0A0L0W9V2"/>
<dbReference type="STRING" id="1503.CLPU_8c00740"/>
<organism evidence="1 2">
    <name type="scientific">Gottschalkia purinilytica</name>
    <name type="common">Clostridium purinilyticum</name>
    <dbReference type="NCBI Taxonomy" id="1503"/>
    <lineage>
        <taxon>Bacteria</taxon>
        <taxon>Bacillati</taxon>
        <taxon>Bacillota</taxon>
        <taxon>Tissierellia</taxon>
        <taxon>Tissierellales</taxon>
        <taxon>Gottschalkiaceae</taxon>
        <taxon>Gottschalkia</taxon>
    </lineage>
</organism>
<protein>
    <recommendedName>
        <fullName evidence="3">DUF4004 domain-containing protein</fullName>
    </recommendedName>
</protein>
<dbReference type="Proteomes" id="UP000037267">
    <property type="component" value="Unassembled WGS sequence"/>
</dbReference>
<keyword evidence="2" id="KW-1185">Reference proteome</keyword>
<dbReference type="InterPro" id="IPR025063">
    <property type="entry name" value="DUF4004"/>
</dbReference>